<keyword evidence="1 2" id="KW-0238">DNA-binding</keyword>
<evidence type="ECO:0000313" key="4">
    <source>
        <dbReference type="EMBL" id="PWK27235.1"/>
    </source>
</evidence>
<feature type="DNA-binding region" description="H-T-H motif" evidence="2">
    <location>
        <begin position="39"/>
        <end position="58"/>
    </location>
</feature>
<dbReference type="PROSITE" id="PS50977">
    <property type="entry name" value="HTH_TETR_2"/>
    <property type="match status" value="1"/>
</dbReference>
<dbReference type="GO" id="GO:0000976">
    <property type="term" value="F:transcription cis-regulatory region binding"/>
    <property type="evidence" value="ECO:0007669"/>
    <property type="project" value="TreeGrafter"/>
</dbReference>
<reference evidence="4 5" key="1">
    <citation type="submission" date="2018-05" db="EMBL/GenBank/DDBJ databases">
        <title>Genomic Encyclopedia of Archaeal and Bacterial Type Strains, Phase II (KMG-II): from individual species to whole genera.</title>
        <authorList>
            <person name="Goeker M."/>
        </authorList>
    </citation>
    <scope>NUCLEOTIDE SEQUENCE [LARGE SCALE GENOMIC DNA]</scope>
    <source>
        <strain evidence="4 5">DSM 45184</strain>
    </source>
</reference>
<name>A0A316ECY5_9ACTN</name>
<evidence type="ECO:0000256" key="1">
    <source>
        <dbReference type="ARBA" id="ARBA00023125"/>
    </source>
</evidence>
<dbReference type="RefSeq" id="WP_203896672.1">
    <property type="nucleotide sequence ID" value="NZ_BONA01000118.1"/>
</dbReference>
<dbReference type="PANTHER" id="PTHR30055">
    <property type="entry name" value="HTH-TYPE TRANSCRIPTIONAL REGULATOR RUTR"/>
    <property type="match status" value="1"/>
</dbReference>
<dbReference type="AlphaFoldDB" id="A0A316ECY5"/>
<evidence type="ECO:0000259" key="3">
    <source>
        <dbReference type="PROSITE" id="PS50977"/>
    </source>
</evidence>
<feature type="domain" description="HTH tetR-type" evidence="3">
    <location>
        <begin position="16"/>
        <end position="76"/>
    </location>
</feature>
<dbReference type="EMBL" id="QGGR01000056">
    <property type="protein sequence ID" value="PWK27235.1"/>
    <property type="molecule type" value="Genomic_DNA"/>
</dbReference>
<dbReference type="GO" id="GO:0003700">
    <property type="term" value="F:DNA-binding transcription factor activity"/>
    <property type="evidence" value="ECO:0007669"/>
    <property type="project" value="TreeGrafter"/>
</dbReference>
<dbReference type="Proteomes" id="UP000245697">
    <property type="component" value="Unassembled WGS sequence"/>
</dbReference>
<dbReference type="PANTHER" id="PTHR30055:SF223">
    <property type="entry name" value="HTH-TYPE TRANSCRIPTIONAL REGULATOR UIDR"/>
    <property type="match status" value="1"/>
</dbReference>
<dbReference type="Gene3D" id="1.10.357.10">
    <property type="entry name" value="Tetracycline Repressor, domain 2"/>
    <property type="match status" value="1"/>
</dbReference>
<dbReference type="SUPFAM" id="SSF46689">
    <property type="entry name" value="Homeodomain-like"/>
    <property type="match status" value="1"/>
</dbReference>
<gene>
    <name evidence="4" type="ORF">BC793_15617</name>
</gene>
<sequence length="205" mass="22197">MSEPSAVSPRRRMSKQQRHTQLLQVARELIRDAGTGEFTLARLADRAGVTKPLVYDHFGDRDGVLTELYREFEARQRETLRTALGETEPDLPTVADLVAGAYIDCCLAEGRELADVVAALTGSATLTRLRQEAETAYLDMCRAALTPLAGPIDTAGLQAIVGAGDALARSALDERISPERARDALARVVTAVATENRHPTSEETP</sequence>
<accession>A0A316ECY5</accession>
<proteinExistence type="predicted"/>
<dbReference type="InterPro" id="IPR009057">
    <property type="entry name" value="Homeodomain-like_sf"/>
</dbReference>
<protein>
    <submittedName>
        <fullName evidence="4">TetR family transcriptional regulator</fullName>
    </submittedName>
</protein>
<keyword evidence="5" id="KW-1185">Reference proteome</keyword>
<dbReference type="InterPro" id="IPR001647">
    <property type="entry name" value="HTH_TetR"/>
</dbReference>
<dbReference type="Pfam" id="PF00440">
    <property type="entry name" value="TetR_N"/>
    <property type="match status" value="1"/>
</dbReference>
<organism evidence="4 5">
    <name type="scientific">Actinoplanes xinjiangensis</name>
    <dbReference type="NCBI Taxonomy" id="512350"/>
    <lineage>
        <taxon>Bacteria</taxon>
        <taxon>Bacillati</taxon>
        <taxon>Actinomycetota</taxon>
        <taxon>Actinomycetes</taxon>
        <taxon>Micromonosporales</taxon>
        <taxon>Micromonosporaceae</taxon>
        <taxon>Actinoplanes</taxon>
    </lineage>
</organism>
<comment type="caution">
    <text evidence="4">The sequence shown here is derived from an EMBL/GenBank/DDBJ whole genome shotgun (WGS) entry which is preliminary data.</text>
</comment>
<dbReference type="InterPro" id="IPR050109">
    <property type="entry name" value="HTH-type_TetR-like_transc_reg"/>
</dbReference>
<evidence type="ECO:0000313" key="5">
    <source>
        <dbReference type="Proteomes" id="UP000245697"/>
    </source>
</evidence>
<dbReference type="PRINTS" id="PR00455">
    <property type="entry name" value="HTHTETR"/>
</dbReference>
<evidence type="ECO:0000256" key="2">
    <source>
        <dbReference type="PROSITE-ProRule" id="PRU00335"/>
    </source>
</evidence>